<organism evidence="2 3">
    <name type="scientific">Ignatzschineria rhizosphaerae</name>
    <dbReference type="NCBI Taxonomy" id="2923279"/>
    <lineage>
        <taxon>Bacteria</taxon>
        <taxon>Pseudomonadati</taxon>
        <taxon>Pseudomonadota</taxon>
        <taxon>Gammaproteobacteria</taxon>
        <taxon>Cardiobacteriales</taxon>
        <taxon>Ignatzschineriaceae</taxon>
        <taxon>Ignatzschineria</taxon>
    </lineage>
</organism>
<dbReference type="Pfam" id="PF03819">
    <property type="entry name" value="MazG"/>
    <property type="match status" value="2"/>
</dbReference>
<evidence type="ECO:0000259" key="1">
    <source>
        <dbReference type="Pfam" id="PF03819"/>
    </source>
</evidence>
<dbReference type="Proteomes" id="UP000829542">
    <property type="component" value="Chromosome"/>
</dbReference>
<dbReference type="InterPro" id="IPR004518">
    <property type="entry name" value="MazG-like_dom"/>
</dbReference>
<keyword evidence="3" id="KW-1185">Reference proteome</keyword>
<name>A0ABY3X1B7_9GAMM</name>
<dbReference type="SUPFAM" id="SSF101386">
    <property type="entry name" value="all-alpha NTP pyrophosphatases"/>
    <property type="match status" value="2"/>
</dbReference>
<dbReference type="NCBIfam" id="NF007113">
    <property type="entry name" value="PRK09562.1"/>
    <property type="match status" value="1"/>
</dbReference>
<dbReference type="InterPro" id="IPR011551">
    <property type="entry name" value="NTP_PyrPHydrolase_MazG"/>
</dbReference>
<dbReference type="EMBL" id="CP093379">
    <property type="protein sequence ID" value="UNM96668.1"/>
    <property type="molecule type" value="Genomic_DNA"/>
</dbReference>
<dbReference type="InterPro" id="IPR048011">
    <property type="entry name" value="NTP-PPase_MazG-like_C"/>
</dbReference>
<sequence>MRAEACLDELLAVIKKLRSKAGCPWSREQTHESLIPYLEEESSEVIDAIYEADSDHLKEELADLLLQVLLHSEIAAEAGAFDFNDVLMTLKEKMIRRHPHVFSGKKYESIEAHEADWQEIKKAERKAKGLPEHSSILSGIPKAFPALKQATILQEKAAKVGFDWDDIEDVWAKVEEEQTELHEAVKIGNIAEIKGELGDLFFSLVNLSRFLEVDATEALNMTNLKFRRRFQYIEVHAEKSLTTLTLEELDRYWDLAKVQEMNIVKEMRDV</sequence>
<dbReference type="GO" id="GO:0047429">
    <property type="term" value="F:nucleoside triphosphate diphosphatase activity"/>
    <property type="evidence" value="ECO:0007669"/>
    <property type="project" value="UniProtKB-EC"/>
</dbReference>
<accession>A0ABY3X1B7</accession>
<feature type="domain" description="NTP pyrophosphohydrolase MazG-like" evidence="1">
    <location>
        <begin position="172"/>
        <end position="229"/>
    </location>
</feature>
<dbReference type="PANTHER" id="PTHR30522">
    <property type="entry name" value="NUCLEOSIDE TRIPHOSPHATE PYROPHOSPHOHYDROLASE"/>
    <property type="match status" value="1"/>
</dbReference>
<gene>
    <name evidence="2" type="primary">mazG</name>
    <name evidence="2" type="ORF">MMG00_02040</name>
</gene>
<dbReference type="EC" id="3.6.1.9" evidence="2"/>
<feature type="domain" description="NTP pyrophosphohydrolase MazG-like" evidence="1">
    <location>
        <begin position="29"/>
        <end position="102"/>
    </location>
</feature>
<dbReference type="InterPro" id="IPR048015">
    <property type="entry name" value="NTP-PPase_MazG-like_N"/>
</dbReference>
<dbReference type="Gene3D" id="1.10.287.1080">
    <property type="entry name" value="MazG-like"/>
    <property type="match status" value="2"/>
</dbReference>
<dbReference type="PANTHER" id="PTHR30522:SF0">
    <property type="entry name" value="NUCLEOSIDE TRIPHOSPHATE PYROPHOSPHOHYDROLASE"/>
    <property type="match status" value="1"/>
</dbReference>
<reference evidence="2 3" key="1">
    <citation type="submission" date="2022-03" db="EMBL/GenBank/DDBJ databases">
        <title>Ignatzschineria rhizosphaerae HR5S32.</title>
        <authorList>
            <person name="Sun J.Q."/>
            <person name="Feng J.Y."/>
        </authorList>
    </citation>
    <scope>NUCLEOTIDE SEQUENCE [LARGE SCALE GENOMIC DNA]</scope>
    <source>
        <strain evidence="2 3">HR5S32</strain>
    </source>
</reference>
<dbReference type="RefSeq" id="WP_242150682.1">
    <property type="nucleotide sequence ID" value="NZ_CP093379.1"/>
</dbReference>
<keyword evidence="2" id="KW-0378">Hydrolase</keyword>
<proteinExistence type="predicted"/>
<dbReference type="NCBIfam" id="TIGR00444">
    <property type="entry name" value="mazG"/>
    <property type="match status" value="1"/>
</dbReference>
<evidence type="ECO:0000313" key="3">
    <source>
        <dbReference type="Proteomes" id="UP000829542"/>
    </source>
</evidence>
<dbReference type="CDD" id="cd11529">
    <property type="entry name" value="NTP-PPase_MazG_Cterm"/>
    <property type="match status" value="1"/>
</dbReference>
<protein>
    <submittedName>
        <fullName evidence="2">Nucleoside triphosphate pyrophosphohydrolase</fullName>
        <ecNumber evidence="2">3.6.1.9</ecNumber>
    </submittedName>
</protein>
<evidence type="ECO:0000313" key="2">
    <source>
        <dbReference type="EMBL" id="UNM96668.1"/>
    </source>
</evidence>
<dbReference type="CDD" id="cd11528">
    <property type="entry name" value="NTP-PPase_MazG_Nterm"/>
    <property type="match status" value="1"/>
</dbReference>